<dbReference type="Proteomes" id="UP001596170">
    <property type="component" value="Unassembled WGS sequence"/>
</dbReference>
<name>A0ABW1LC05_9BACL</name>
<protein>
    <recommendedName>
        <fullName evidence="4">Permease</fullName>
    </recommendedName>
</protein>
<keyword evidence="1" id="KW-0472">Membrane</keyword>
<dbReference type="RefSeq" id="WP_377735961.1">
    <property type="nucleotide sequence ID" value="NZ_JBHSRI010000038.1"/>
</dbReference>
<sequence length="108" mass="12289">MTKGVYCEKCDREIKFTGDLVTTIFMFQVVPYHENCYAKDLKGMRSFFVSNTPINGISGNISAVLSIFIGIFAVLFLDGFTKFLGLLALVSVGYRLYSYMRFEKRLPD</sequence>
<feature type="transmembrane region" description="Helical" evidence="1">
    <location>
        <begin position="83"/>
        <end position="100"/>
    </location>
</feature>
<reference evidence="3" key="1">
    <citation type="journal article" date="2019" name="Int. J. Syst. Evol. Microbiol.">
        <title>The Global Catalogue of Microorganisms (GCM) 10K type strain sequencing project: providing services to taxonomists for standard genome sequencing and annotation.</title>
        <authorList>
            <consortium name="The Broad Institute Genomics Platform"/>
            <consortium name="The Broad Institute Genome Sequencing Center for Infectious Disease"/>
            <person name="Wu L."/>
            <person name="Ma J."/>
        </authorList>
    </citation>
    <scope>NUCLEOTIDE SEQUENCE [LARGE SCALE GENOMIC DNA]</scope>
    <source>
        <strain evidence="3">CCUG 54527</strain>
    </source>
</reference>
<organism evidence="2 3">
    <name type="scientific">Paenisporosarcina macmurdoensis</name>
    <dbReference type="NCBI Taxonomy" id="212659"/>
    <lineage>
        <taxon>Bacteria</taxon>
        <taxon>Bacillati</taxon>
        <taxon>Bacillota</taxon>
        <taxon>Bacilli</taxon>
        <taxon>Bacillales</taxon>
        <taxon>Caryophanaceae</taxon>
        <taxon>Paenisporosarcina</taxon>
    </lineage>
</organism>
<accession>A0ABW1LC05</accession>
<keyword evidence="3" id="KW-1185">Reference proteome</keyword>
<dbReference type="EMBL" id="JBHSRI010000038">
    <property type="protein sequence ID" value="MFC6041224.1"/>
    <property type="molecule type" value="Genomic_DNA"/>
</dbReference>
<evidence type="ECO:0008006" key="4">
    <source>
        <dbReference type="Google" id="ProtNLM"/>
    </source>
</evidence>
<comment type="caution">
    <text evidence="2">The sequence shown here is derived from an EMBL/GenBank/DDBJ whole genome shotgun (WGS) entry which is preliminary data.</text>
</comment>
<keyword evidence="1" id="KW-0812">Transmembrane</keyword>
<feature type="transmembrane region" description="Helical" evidence="1">
    <location>
        <begin position="54"/>
        <end position="77"/>
    </location>
</feature>
<gene>
    <name evidence="2" type="ORF">ACFPYN_17605</name>
</gene>
<proteinExistence type="predicted"/>
<evidence type="ECO:0000256" key="1">
    <source>
        <dbReference type="SAM" id="Phobius"/>
    </source>
</evidence>
<evidence type="ECO:0000313" key="2">
    <source>
        <dbReference type="EMBL" id="MFC6041224.1"/>
    </source>
</evidence>
<evidence type="ECO:0000313" key="3">
    <source>
        <dbReference type="Proteomes" id="UP001596170"/>
    </source>
</evidence>
<keyword evidence="1" id="KW-1133">Transmembrane helix</keyword>